<evidence type="ECO:0000313" key="3">
    <source>
        <dbReference type="Proteomes" id="UP001180489"/>
    </source>
</evidence>
<dbReference type="EMBL" id="JAVRFF010000010">
    <property type="protein sequence ID" value="MDT0472684.1"/>
    <property type="molecule type" value="Genomic_DNA"/>
</dbReference>
<reference evidence="2" key="1">
    <citation type="submission" date="2024-05" db="EMBL/GenBank/DDBJ databases">
        <title>30 novel species of actinomycetes from the DSMZ collection.</title>
        <authorList>
            <person name="Nouioui I."/>
        </authorList>
    </citation>
    <scope>NUCLEOTIDE SEQUENCE</scope>
    <source>
        <strain evidence="2">DSM 41014</strain>
    </source>
</reference>
<comment type="caution">
    <text evidence="2">The sequence shown here is derived from an EMBL/GenBank/DDBJ whole genome shotgun (WGS) entry which is preliminary data.</text>
</comment>
<gene>
    <name evidence="2" type="ORF">RM863_11150</name>
</gene>
<feature type="region of interest" description="Disordered" evidence="1">
    <location>
        <begin position="1"/>
        <end position="87"/>
    </location>
</feature>
<dbReference type="RefSeq" id="WP_206280685.1">
    <property type="nucleotide sequence ID" value="NZ_JAVRFF010000010.1"/>
</dbReference>
<accession>A0ABU2UHE4</accession>
<evidence type="ECO:0000256" key="1">
    <source>
        <dbReference type="SAM" id="MobiDB-lite"/>
    </source>
</evidence>
<keyword evidence="3" id="KW-1185">Reference proteome</keyword>
<name>A0ABU2UHE4_9ACTN</name>
<sequence length="87" mass="9864">MGMKDQFQQKADELKDRAERTGQRGDEAQERARHQEQGQGQAQRQGQAQGQGQAQRQGQDARESGRPHREDDGQQIRDRRPERAAGA</sequence>
<dbReference type="Proteomes" id="UP001180489">
    <property type="component" value="Unassembled WGS sequence"/>
</dbReference>
<protein>
    <recommendedName>
        <fullName evidence="4">Antitoxin</fullName>
    </recommendedName>
</protein>
<organism evidence="2 3">
    <name type="scientific">Streptomyces hintoniae</name>
    <dbReference type="NCBI Taxonomy" id="3075521"/>
    <lineage>
        <taxon>Bacteria</taxon>
        <taxon>Bacillati</taxon>
        <taxon>Actinomycetota</taxon>
        <taxon>Actinomycetes</taxon>
        <taxon>Kitasatosporales</taxon>
        <taxon>Streptomycetaceae</taxon>
        <taxon>Streptomyces</taxon>
    </lineage>
</organism>
<evidence type="ECO:0008006" key="4">
    <source>
        <dbReference type="Google" id="ProtNLM"/>
    </source>
</evidence>
<proteinExistence type="predicted"/>
<feature type="compositionally biased region" description="Basic and acidic residues" evidence="1">
    <location>
        <begin position="59"/>
        <end position="87"/>
    </location>
</feature>
<feature type="compositionally biased region" description="Basic and acidic residues" evidence="1">
    <location>
        <begin position="10"/>
        <end position="36"/>
    </location>
</feature>
<evidence type="ECO:0000313" key="2">
    <source>
        <dbReference type="EMBL" id="MDT0472684.1"/>
    </source>
</evidence>
<feature type="compositionally biased region" description="Low complexity" evidence="1">
    <location>
        <begin position="37"/>
        <end position="58"/>
    </location>
</feature>